<dbReference type="Proteomes" id="UP000552241">
    <property type="component" value="Unassembled WGS sequence"/>
</dbReference>
<reference evidence="1 2" key="1">
    <citation type="submission" date="2020-07" db="EMBL/GenBank/DDBJ databases">
        <title>Moheibacter lacus sp. nov., a member of the family Flavobacteriaceae isolated from freshwater lake sediment.</title>
        <authorList>
            <person name="Liu Y."/>
        </authorList>
    </citation>
    <scope>NUCLEOTIDE SEQUENCE [LARGE SCALE GENOMIC DNA]</scope>
    <source>
        <strain evidence="1 2">BDHS18</strain>
    </source>
</reference>
<accession>A0A838ZR57</accession>
<protein>
    <submittedName>
        <fullName evidence="1">Uncharacterized protein</fullName>
    </submittedName>
</protein>
<dbReference type="EMBL" id="JACDZE010000001">
    <property type="protein sequence ID" value="MBA5628593.1"/>
    <property type="molecule type" value="Genomic_DNA"/>
</dbReference>
<evidence type="ECO:0000313" key="1">
    <source>
        <dbReference type="EMBL" id="MBA5628593.1"/>
    </source>
</evidence>
<keyword evidence="2" id="KW-1185">Reference proteome</keyword>
<gene>
    <name evidence="1" type="ORF">HU137_02270</name>
</gene>
<name>A0A838ZR57_9FLAO</name>
<dbReference type="AlphaFoldDB" id="A0A838ZR57"/>
<organism evidence="1 2">
    <name type="scientific">Moheibacter lacus</name>
    <dbReference type="NCBI Taxonomy" id="2745851"/>
    <lineage>
        <taxon>Bacteria</taxon>
        <taxon>Pseudomonadati</taxon>
        <taxon>Bacteroidota</taxon>
        <taxon>Flavobacteriia</taxon>
        <taxon>Flavobacteriales</taxon>
        <taxon>Weeksellaceae</taxon>
        <taxon>Moheibacter</taxon>
    </lineage>
</organism>
<comment type="caution">
    <text evidence="1">The sequence shown here is derived from an EMBL/GenBank/DDBJ whole genome shotgun (WGS) entry which is preliminary data.</text>
</comment>
<sequence>MKRILSIFFLSIYLFSYTEARELWKLPIVFQHFQEHKILNPDLSFIDFLDIHYMHGSPHDGDYDRDMQLPFKTPFSSNCANANFIITIPDFLTEQKISQIVKKPLLFYTLSGYSYNFHSSIWQPPKIS</sequence>
<dbReference type="RefSeq" id="WP_182042185.1">
    <property type="nucleotide sequence ID" value="NZ_JACDZE010000001.1"/>
</dbReference>
<evidence type="ECO:0000313" key="2">
    <source>
        <dbReference type="Proteomes" id="UP000552241"/>
    </source>
</evidence>
<proteinExistence type="predicted"/>